<organism evidence="4 5">
    <name type="scientific">Streptomyces minutiscleroticus</name>
    <dbReference type="NCBI Taxonomy" id="68238"/>
    <lineage>
        <taxon>Bacteria</taxon>
        <taxon>Bacillati</taxon>
        <taxon>Actinomycetota</taxon>
        <taxon>Actinomycetes</taxon>
        <taxon>Kitasatosporales</taxon>
        <taxon>Streptomycetaceae</taxon>
        <taxon>Streptomyces</taxon>
    </lineage>
</organism>
<gene>
    <name evidence="4" type="ORF">GCM10010358_14770</name>
</gene>
<name>A0A918NC29_9ACTN</name>
<evidence type="ECO:0000313" key="4">
    <source>
        <dbReference type="EMBL" id="GGX61477.1"/>
    </source>
</evidence>
<feature type="region of interest" description="Disordered" evidence="2">
    <location>
        <begin position="201"/>
        <end position="225"/>
    </location>
</feature>
<dbReference type="AlphaFoldDB" id="A0A918NC29"/>
<dbReference type="Proteomes" id="UP000619244">
    <property type="component" value="Unassembled WGS sequence"/>
</dbReference>
<comment type="caution">
    <text evidence="4">The sequence shown here is derived from an EMBL/GenBank/DDBJ whole genome shotgun (WGS) entry which is preliminary data.</text>
</comment>
<dbReference type="InterPro" id="IPR004474">
    <property type="entry name" value="LytR_CpsA_psr"/>
</dbReference>
<dbReference type="EMBL" id="BMVU01000004">
    <property type="protein sequence ID" value="GGX61477.1"/>
    <property type="molecule type" value="Genomic_DNA"/>
</dbReference>
<proteinExistence type="inferred from homology"/>
<dbReference type="NCBIfam" id="TIGR00350">
    <property type="entry name" value="lytR_cpsA_psr"/>
    <property type="match status" value="1"/>
</dbReference>
<feature type="region of interest" description="Disordered" evidence="2">
    <location>
        <begin position="18"/>
        <end position="72"/>
    </location>
</feature>
<reference evidence="4" key="1">
    <citation type="journal article" date="2014" name="Int. J. Syst. Evol. Microbiol.">
        <title>Complete genome sequence of Corynebacterium casei LMG S-19264T (=DSM 44701T), isolated from a smear-ripened cheese.</title>
        <authorList>
            <consortium name="US DOE Joint Genome Institute (JGI-PGF)"/>
            <person name="Walter F."/>
            <person name="Albersmeier A."/>
            <person name="Kalinowski J."/>
            <person name="Ruckert C."/>
        </authorList>
    </citation>
    <scope>NUCLEOTIDE SEQUENCE</scope>
    <source>
        <strain evidence="4">JCM 4790</strain>
    </source>
</reference>
<dbReference type="PANTHER" id="PTHR33392:SF6">
    <property type="entry name" value="POLYISOPRENYL-TEICHOIC ACID--PEPTIDOGLYCAN TEICHOIC ACID TRANSFERASE TAGU"/>
    <property type="match status" value="1"/>
</dbReference>
<feature type="domain" description="Cell envelope-related transcriptional attenuator" evidence="3">
    <location>
        <begin position="74"/>
        <end position="193"/>
    </location>
</feature>
<reference evidence="4" key="2">
    <citation type="submission" date="2020-09" db="EMBL/GenBank/DDBJ databases">
        <authorList>
            <person name="Sun Q."/>
            <person name="Ohkuma M."/>
        </authorList>
    </citation>
    <scope>NUCLEOTIDE SEQUENCE</scope>
    <source>
        <strain evidence="4">JCM 4790</strain>
    </source>
</reference>
<dbReference type="InterPro" id="IPR050922">
    <property type="entry name" value="LytR/CpsA/Psr_CW_biosynth"/>
</dbReference>
<evidence type="ECO:0000256" key="1">
    <source>
        <dbReference type="ARBA" id="ARBA00006068"/>
    </source>
</evidence>
<dbReference type="Gene3D" id="3.40.630.190">
    <property type="entry name" value="LCP protein"/>
    <property type="match status" value="1"/>
</dbReference>
<dbReference type="Pfam" id="PF03816">
    <property type="entry name" value="LytR_cpsA_psr"/>
    <property type="match status" value="1"/>
</dbReference>
<evidence type="ECO:0000313" key="5">
    <source>
        <dbReference type="Proteomes" id="UP000619244"/>
    </source>
</evidence>
<sequence length="234" mass="24569">MLLVGATAAGWAAYERPSANITSDDDGAAAEPARYEKERPTAPVRAARNILPIGSDSRSGDGNRAYGRDPGTARSDTTILLHLAADRRSATAVSLPRDLMVEVPSCARRDGGRTRPVFAMSDHAFQGGGSACTIRTAEQLTGVRVGHHVVVDFSGFKDMVDAVDGVDVCLEEPISDKAARLRLPAGRVRLEASRRWAASAPASRSATAATRTGWNAGSGSSARSSPRCAAMAYC</sequence>
<evidence type="ECO:0000259" key="3">
    <source>
        <dbReference type="Pfam" id="PF03816"/>
    </source>
</evidence>
<evidence type="ECO:0000256" key="2">
    <source>
        <dbReference type="SAM" id="MobiDB-lite"/>
    </source>
</evidence>
<dbReference type="PANTHER" id="PTHR33392">
    <property type="entry name" value="POLYISOPRENYL-TEICHOIC ACID--PEPTIDOGLYCAN TEICHOIC ACID TRANSFERASE TAGU"/>
    <property type="match status" value="1"/>
</dbReference>
<comment type="similarity">
    <text evidence="1">Belongs to the LytR/CpsA/Psr (LCP) family.</text>
</comment>
<accession>A0A918NC29</accession>
<protein>
    <recommendedName>
        <fullName evidence="3">Cell envelope-related transcriptional attenuator domain-containing protein</fullName>
    </recommendedName>
</protein>
<keyword evidence="5" id="KW-1185">Reference proteome</keyword>